<sequence>MCHASNHLHTLLGQNHSVFLRAMPGTPVLPVSADVKLTRVRVQSALTAALVYWLGIAEPSHEPNFFDATRKFGSLMQLVLPDERPGVFVKRDAVHTVQDCGVVKRPVFKDRSSLDVRYDGPCSDLYHE</sequence>
<dbReference type="AlphaFoldDB" id="A0A6J5KJ41"/>
<organism evidence="1 2">
    <name type="scientific">Paraburkholderia phenoliruptrix</name>
    <dbReference type="NCBI Taxonomy" id="252970"/>
    <lineage>
        <taxon>Bacteria</taxon>
        <taxon>Pseudomonadati</taxon>
        <taxon>Pseudomonadota</taxon>
        <taxon>Betaproteobacteria</taxon>
        <taxon>Burkholderiales</taxon>
        <taxon>Burkholderiaceae</taxon>
        <taxon>Paraburkholderia</taxon>
    </lineage>
</organism>
<gene>
    <name evidence="1" type="ORF">LMG9964_06424</name>
</gene>
<name>A0A6J5KJ41_9BURK</name>
<evidence type="ECO:0000313" key="2">
    <source>
        <dbReference type="Proteomes" id="UP000494102"/>
    </source>
</evidence>
<dbReference type="EMBL" id="CADILN010000018">
    <property type="protein sequence ID" value="CAB4052734.1"/>
    <property type="molecule type" value="Genomic_DNA"/>
</dbReference>
<proteinExistence type="predicted"/>
<evidence type="ECO:0000313" key="1">
    <source>
        <dbReference type="EMBL" id="CAB4052734.1"/>
    </source>
</evidence>
<reference evidence="1 2" key="1">
    <citation type="submission" date="2020-04" db="EMBL/GenBank/DDBJ databases">
        <authorList>
            <person name="De Canck E."/>
        </authorList>
    </citation>
    <scope>NUCLEOTIDE SEQUENCE [LARGE SCALE GENOMIC DNA]</scope>
    <source>
        <strain evidence="1 2">LMG 9964</strain>
    </source>
</reference>
<protein>
    <submittedName>
        <fullName evidence="1">Uncharacterized protein</fullName>
    </submittedName>
</protein>
<accession>A0A6J5KJ41</accession>
<dbReference type="Proteomes" id="UP000494102">
    <property type="component" value="Unassembled WGS sequence"/>
</dbReference>